<evidence type="ECO:0000259" key="3">
    <source>
        <dbReference type="PROSITE" id="PS50866"/>
    </source>
</evidence>
<evidence type="ECO:0000313" key="5">
    <source>
        <dbReference type="Proteomes" id="UP000078348"/>
    </source>
</evidence>
<feature type="region of interest" description="Disordered" evidence="2">
    <location>
        <begin position="93"/>
        <end position="152"/>
    </location>
</feature>
<reference evidence="4 5" key="1">
    <citation type="submission" date="2016-05" db="EMBL/GenBank/DDBJ databases">
        <title>Nuclear genome of Blastocystis sp. subtype 1 NandII.</title>
        <authorList>
            <person name="Gentekaki E."/>
            <person name="Curtis B."/>
            <person name="Stairs C."/>
            <person name="Eme L."/>
            <person name="Herman E."/>
            <person name="Klimes V."/>
            <person name="Arias M.C."/>
            <person name="Elias M."/>
            <person name="Hilliou F."/>
            <person name="Klute M."/>
            <person name="Malik S.-B."/>
            <person name="Pightling A."/>
            <person name="Rachubinski R."/>
            <person name="Salas D."/>
            <person name="Schlacht A."/>
            <person name="Suga H."/>
            <person name="Archibald J."/>
            <person name="Ball S.G."/>
            <person name="Clark G."/>
            <person name="Dacks J."/>
            <person name="Van Der Giezen M."/>
            <person name="Tsaousis A."/>
            <person name="Roger A."/>
        </authorList>
    </citation>
    <scope>NUCLEOTIDE SEQUENCE [LARGE SCALE GENOMIC DNA]</scope>
    <source>
        <strain evidence="5">ATCC 50177 / NandII</strain>
    </source>
</reference>
<sequence>MSFLRSLYDRINVNSSTLSGATDVVIVKHKDGTYLCSLFRVRFGKMSIISRASGNRMVTLRVNDSLVEQKMRVGSDGEAYFLSELNLDENGEYLSPDVGMSPNLSEEVNSSPPPSLENPGNGASSTDIQSNTTSTPTKNETPDSGASSPTKSEKSFILWNSIPSITNKQIREENSRRQRLIRNMVLSEEDAPVTPVVSPSVVWSQRMCPSILRRKSFRYSVSLSKGQLLLLQFSVFQHDVGFSAYFQKQFAPDASNPKECIELQPYQYVLSSAGHCDYVFAAPADGSVSLCWDNTYSYFNKKMVQIEMFVVEGEVPAQLSVTYPTQFGEMSLVKVTKEGMATLHSTKGQGIQMFTPVNTLSHPVIRVAPQEAATKEEPVVGLDSEEEFEENASPAPLNGLPDDRIPVVVISLCRDQYREGLKEKELDNIILKNRVSFSDVIDNPSLLEHPNIMFFADRVPISFEEATQRIVEMAKEVDRMNVVASTSSRDRKPLKSFRVSSDILKTWPLHDGENEISFTSDADERCVVRCKAYLLDEDAKVIISDVDGTVTKEDVMGHVMYALHQDYTQKGIVKMYDHLDQNGYVMLYLTARAVGQMKDTRNYLEGIEQDGLHMPKGPIICSPNRTFASLIREVVRRKPQEFKIPVLRSINDTFATEKCAFVGGFGNRPTDEQSYISAGVEKTKIFIINTKGDIKYTTSEGEEKHTDFAELERMCDAFFPPLAHLERKEGMEDESKAA</sequence>
<comment type="similarity">
    <text evidence="1">Belongs to the lipin family.</text>
</comment>
<evidence type="ECO:0000256" key="1">
    <source>
        <dbReference type="ARBA" id="ARBA00005476"/>
    </source>
</evidence>
<dbReference type="InterPro" id="IPR026058">
    <property type="entry name" value="LIPIN"/>
</dbReference>
<dbReference type="Pfam" id="PF08235">
    <property type="entry name" value="LNS2"/>
    <property type="match status" value="1"/>
</dbReference>
<organism evidence="4 5">
    <name type="scientific">Blastocystis sp. subtype 1 (strain ATCC 50177 / NandII)</name>
    <dbReference type="NCBI Taxonomy" id="478820"/>
    <lineage>
        <taxon>Eukaryota</taxon>
        <taxon>Sar</taxon>
        <taxon>Stramenopiles</taxon>
        <taxon>Bigyra</taxon>
        <taxon>Opalozoa</taxon>
        <taxon>Opalinata</taxon>
        <taxon>Blastocystidae</taxon>
        <taxon>Blastocystis</taxon>
    </lineage>
</organism>
<dbReference type="InterPro" id="IPR023214">
    <property type="entry name" value="HAD_sf"/>
</dbReference>
<keyword evidence="5" id="KW-1185">Reference proteome</keyword>
<dbReference type="InterPro" id="IPR007651">
    <property type="entry name" value="Lipin_N"/>
</dbReference>
<dbReference type="InterPro" id="IPR031315">
    <property type="entry name" value="LNS2/PITP"/>
</dbReference>
<dbReference type="Pfam" id="PF04571">
    <property type="entry name" value="Lipin_N"/>
    <property type="match status" value="1"/>
</dbReference>
<dbReference type="OrthoDB" id="4567at2759"/>
<dbReference type="InterPro" id="IPR036412">
    <property type="entry name" value="HAD-like_sf"/>
</dbReference>
<dbReference type="SMART" id="SM00775">
    <property type="entry name" value="LNS2"/>
    <property type="match status" value="1"/>
</dbReference>
<name>A0A196SLS9_BLAHN</name>
<comment type="caution">
    <text evidence="4">The sequence shown here is derived from an EMBL/GenBank/DDBJ whole genome shotgun (WGS) entry which is preliminary data.</text>
</comment>
<dbReference type="AlphaFoldDB" id="A0A196SLS9"/>
<dbReference type="PROSITE" id="PS50866">
    <property type="entry name" value="GOLD"/>
    <property type="match status" value="1"/>
</dbReference>
<protein>
    <submittedName>
        <fullName evidence="4">Nuclear elongation and deformation protein 1</fullName>
    </submittedName>
</protein>
<dbReference type="InterPro" id="IPR036598">
    <property type="entry name" value="GOLD_dom_sf"/>
</dbReference>
<dbReference type="InterPro" id="IPR013209">
    <property type="entry name" value="LNS2"/>
</dbReference>
<feature type="compositionally biased region" description="Polar residues" evidence="2">
    <location>
        <begin position="121"/>
        <end position="150"/>
    </location>
</feature>
<dbReference type="PANTHER" id="PTHR12181">
    <property type="entry name" value="LIPIN"/>
    <property type="match status" value="1"/>
</dbReference>
<evidence type="ECO:0000256" key="2">
    <source>
        <dbReference type="SAM" id="MobiDB-lite"/>
    </source>
</evidence>
<feature type="domain" description="GOLD" evidence="3">
    <location>
        <begin position="214"/>
        <end position="310"/>
    </location>
</feature>
<accession>A0A196SLS9</accession>
<dbReference type="SUPFAM" id="SSF101576">
    <property type="entry name" value="Supernatant protein factor (SPF), C-terminal domain"/>
    <property type="match status" value="1"/>
</dbReference>
<proteinExistence type="inferred from homology"/>
<dbReference type="STRING" id="478820.A0A196SLS9"/>
<dbReference type="Proteomes" id="UP000078348">
    <property type="component" value="Unassembled WGS sequence"/>
</dbReference>
<dbReference type="EMBL" id="LXWW01000040">
    <property type="protein sequence ID" value="OAO17236.1"/>
    <property type="molecule type" value="Genomic_DNA"/>
</dbReference>
<dbReference type="GO" id="GO:0008195">
    <property type="term" value="F:phosphatidate phosphatase activity"/>
    <property type="evidence" value="ECO:0007669"/>
    <property type="project" value="TreeGrafter"/>
</dbReference>
<dbReference type="Gene3D" id="3.40.50.1000">
    <property type="entry name" value="HAD superfamily/HAD-like"/>
    <property type="match status" value="1"/>
</dbReference>
<dbReference type="Gene3D" id="2.60.120.680">
    <property type="entry name" value="GOLD domain"/>
    <property type="match status" value="1"/>
</dbReference>
<dbReference type="SUPFAM" id="SSF56784">
    <property type="entry name" value="HAD-like"/>
    <property type="match status" value="1"/>
</dbReference>
<evidence type="ECO:0000313" key="4">
    <source>
        <dbReference type="EMBL" id="OAO17236.1"/>
    </source>
</evidence>
<gene>
    <name evidence="4" type="ORF">AV274_1041</name>
</gene>
<dbReference type="InterPro" id="IPR009038">
    <property type="entry name" value="GOLD_dom"/>
</dbReference>
<dbReference type="PANTHER" id="PTHR12181:SF12">
    <property type="entry name" value="PHOSPHATIDATE PHOSPHATASE"/>
    <property type="match status" value="1"/>
</dbReference>